<evidence type="ECO:0000256" key="2">
    <source>
        <dbReference type="ARBA" id="ARBA00004609"/>
    </source>
</evidence>
<dbReference type="GO" id="GO:0005975">
    <property type="term" value="P:carbohydrate metabolic process"/>
    <property type="evidence" value="ECO:0007669"/>
    <property type="project" value="InterPro"/>
</dbReference>
<keyword evidence="3" id="KW-1003">Cell membrane</keyword>
<keyword evidence="9" id="KW-0119">Carbohydrate metabolism</keyword>
<sequence>MFTAARILAFSLLAAVASALPAANTERSPELGDINEAEAISLVERATLAPVYSKCTTANTVAITFDDGPYTWTEDLIKTLKTYNAKATFFVNGNNFQCIYSTDNERRLKAAYKAGHQIASHTWSHANWTTLTNPQLKTEMTKTDTALKKILGVKPAFVRPPYGSYNDASREVAASNGQSIVIWDFDSGDTAGWTVDQSKAAYKAIADKKPKTILTLNHETHETTVKQVLPYALKTLQAKGYKFVTVAQCLGNKAPYLTMPGLKATPRDATWKC</sequence>
<feature type="domain" description="NodB homology" evidence="13">
    <location>
        <begin position="59"/>
        <end position="244"/>
    </location>
</feature>
<evidence type="ECO:0000259" key="13">
    <source>
        <dbReference type="PROSITE" id="PS51677"/>
    </source>
</evidence>
<dbReference type="PROSITE" id="PS51677">
    <property type="entry name" value="NODB"/>
    <property type="match status" value="1"/>
</dbReference>
<dbReference type="HOGENOM" id="CLU_021264_11_2_1"/>
<protein>
    <submittedName>
        <fullName evidence="14">Carbohydrate esterase family 4 protein</fullName>
    </submittedName>
</protein>
<evidence type="ECO:0000256" key="12">
    <source>
        <dbReference type="SAM" id="SignalP"/>
    </source>
</evidence>
<evidence type="ECO:0000313" key="15">
    <source>
        <dbReference type="EMBL" id="KIO18307.1"/>
    </source>
</evidence>
<proteinExistence type="predicted"/>
<gene>
    <name evidence="14" type="ORF">M407DRAFT_174258</name>
    <name evidence="15" type="ORF">M407DRAFT_32014</name>
</gene>
<reference evidence="15" key="3">
    <citation type="submission" date="2015-02" db="EMBL/GenBank/DDBJ databases">
        <title>Evolutionary Origins and Diversification of the Mycorrhizal Mutualists.</title>
        <authorList>
            <consortium name="DOE Joint Genome Institute"/>
            <consortium name="Mycorrhizal Genomics Consortium"/>
            <person name="Kohler A."/>
            <person name="Kuo A."/>
            <person name="Nagy L.G."/>
            <person name="Floudas D."/>
            <person name="Copeland A."/>
            <person name="Barry K.W."/>
            <person name="Cichocki N."/>
            <person name="Veneault-Fourrey C."/>
            <person name="LaButti K."/>
            <person name="Lindquist E.A."/>
            <person name="Lipzen A."/>
            <person name="Lundell T."/>
            <person name="Morin E."/>
            <person name="Murat C."/>
            <person name="Riley R."/>
            <person name="Ohm R."/>
            <person name="Sun H."/>
            <person name="Tunlid A."/>
            <person name="Henrissat B."/>
            <person name="Grigoriev I.V."/>
            <person name="Hibbett D.S."/>
            <person name="Martin F."/>
        </authorList>
    </citation>
    <scope>NUCLEOTIDE SEQUENCE</scope>
    <source>
        <strain evidence="15 16">MUT 4182</strain>
    </source>
</reference>
<dbReference type="PANTHER" id="PTHR46471">
    <property type="entry name" value="CHITIN DEACETYLASE"/>
    <property type="match status" value="1"/>
</dbReference>
<dbReference type="Proteomes" id="UP000054248">
    <property type="component" value="Unassembled WGS sequence"/>
</dbReference>
<feature type="signal peptide" evidence="12">
    <location>
        <begin position="1"/>
        <end position="19"/>
    </location>
</feature>
<keyword evidence="7" id="KW-0378">Hydrolase</keyword>
<dbReference type="PANTHER" id="PTHR46471:SF2">
    <property type="entry name" value="CHITIN DEACETYLASE-RELATED"/>
    <property type="match status" value="1"/>
</dbReference>
<dbReference type="Gene3D" id="3.20.20.370">
    <property type="entry name" value="Glycoside hydrolase/deacetylase"/>
    <property type="match status" value="1"/>
</dbReference>
<evidence type="ECO:0000256" key="1">
    <source>
        <dbReference type="ARBA" id="ARBA00001941"/>
    </source>
</evidence>
<comment type="cofactor">
    <cofactor evidence="1">
        <name>Co(2+)</name>
        <dbReference type="ChEBI" id="CHEBI:48828"/>
    </cofactor>
</comment>
<dbReference type="InterPro" id="IPR002509">
    <property type="entry name" value="NODB_dom"/>
</dbReference>
<feature type="chain" id="PRO_5007392465" evidence="12">
    <location>
        <begin position="20"/>
        <end position="273"/>
    </location>
</feature>
<organism evidence="15 16">
    <name type="scientific">Tulasnella calospora MUT 4182</name>
    <dbReference type="NCBI Taxonomy" id="1051891"/>
    <lineage>
        <taxon>Eukaryota</taxon>
        <taxon>Fungi</taxon>
        <taxon>Dikarya</taxon>
        <taxon>Basidiomycota</taxon>
        <taxon>Agaricomycotina</taxon>
        <taxon>Agaricomycetes</taxon>
        <taxon>Cantharellales</taxon>
        <taxon>Tulasnellaceae</taxon>
        <taxon>Tulasnella</taxon>
    </lineage>
</organism>
<keyword evidence="4" id="KW-0336">GPI-anchor</keyword>
<dbReference type="EMBL" id="KN823408">
    <property type="protein sequence ID" value="KIO17258.1"/>
    <property type="molecule type" value="Genomic_DNA"/>
</dbReference>
<evidence type="ECO:0000313" key="16">
    <source>
        <dbReference type="Proteomes" id="UP000054248"/>
    </source>
</evidence>
<dbReference type="EMBL" id="KN823296">
    <property type="protein sequence ID" value="KIO18307.1"/>
    <property type="molecule type" value="Genomic_DNA"/>
</dbReference>
<dbReference type="CDD" id="cd10951">
    <property type="entry name" value="CE4_ClCDA_like"/>
    <property type="match status" value="1"/>
</dbReference>
<evidence type="ECO:0000256" key="10">
    <source>
        <dbReference type="ARBA" id="ARBA00023288"/>
    </source>
</evidence>
<evidence type="ECO:0000256" key="6">
    <source>
        <dbReference type="ARBA" id="ARBA00022729"/>
    </source>
</evidence>
<dbReference type="InterPro" id="IPR011330">
    <property type="entry name" value="Glyco_hydro/deAcase_b/a-brl"/>
</dbReference>
<dbReference type="STRING" id="1051891.A0A0C3LA14"/>
<keyword evidence="8" id="KW-0472">Membrane</keyword>
<evidence type="ECO:0000256" key="8">
    <source>
        <dbReference type="ARBA" id="ARBA00023136"/>
    </source>
</evidence>
<evidence type="ECO:0000256" key="5">
    <source>
        <dbReference type="ARBA" id="ARBA00022723"/>
    </source>
</evidence>
<accession>A0A0C3LA14</accession>
<dbReference type="GO" id="GO:0098552">
    <property type="term" value="C:side of membrane"/>
    <property type="evidence" value="ECO:0007669"/>
    <property type="project" value="UniProtKB-KW"/>
</dbReference>
<evidence type="ECO:0000256" key="3">
    <source>
        <dbReference type="ARBA" id="ARBA00022475"/>
    </source>
</evidence>
<dbReference type="AlphaFoldDB" id="A0A0C3LA14"/>
<dbReference type="SUPFAM" id="SSF88713">
    <property type="entry name" value="Glycoside hydrolase/deacetylase"/>
    <property type="match status" value="1"/>
</dbReference>
<reference evidence="15 16" key="1">
    <citation type="submission" date="2014-04" db="EMBL/GenBank/DDBJ databases">
        <authorList>
            <consortium name="DOE Joint Genome Institute"/>
            <person name="Kuo A."/>
            <person name="Girlanda M."/>
            <person name="Perotto S."/>
            <person name="Kohler A."/>
            <person name="Nagy L.G."/>
            <person name="Floudas D."/>
            <person name="Copeland A."/>
            <person name="Barry K.W."/>
            <person name="Cichocki N."/>
            <person name="Veneault-Fourrey C."/>
            <person name="LaButti K."/>
            <person name="Lindquist E.A."/>
            <person name="Lipzen A."/>
            <person name="Lundell T."/>
            <person name="Morin E."/>
            <person name="Murat C."/>
            <person name="Sun H."/>
            <person name="Tunlid A."/>
            <person name="Henrissat B."/>
            <person name="Grigoriev I.V."/>
            <person name="Hibbett D.S."/>
            <person name="Martin F."/>
            <person name="Nordberg H.P."/>
            <person name="Cantor M.N."/>
            <person name="Hua S.X."/>
        </authorList>
    </citation>
    <scope>NUCLEOTIDE SEQUENCE [LARGE SCALE GENOMIC DNA]</scope>
    <source>
        <strain evidence="15 16">MUT 4182</strain>
    </source>
</reference>
<keyword evidence="5" id="KW-0479">Metal-binding</keyword>
<keyword evidence="4" id="KW-0325">Glycoprotein</keyword>
<dbReference type="OrthoDB" id="2125469at2759"/>
<dbReference type="GO" id="GO:0005886">
    <property type="term" value="C:plasma membrane"/>
    <property type="evidence" value="ECO:0007669"/>
    <property type="project" value="UniProtKB-SubCell"/>
</dbReference>
<reference evidence="16" key="2">
    <citation type="submission" date="2015-01" db="EMBL/GenBank/DDBJ databases">
        <title>Evolutionary Origins and Diversification of the Mycorrhizal Mutualists.</title>
        <authorList>
            <consortium name="DOE Joint Genome Institute"/>
            <consortium name="Mycorrhizal Genomics Consortium"/>
            <person name="Kohler A."/>
            <person name="Kuo A."/>
            <person name="Nagy L.G."/>
            <person name="Floudas D."/>
            <person name="Copeland A."/>
            <person name="Barry K.W."/>
            <person name="Cichocki N."/>
            <person name="Veneault-Fourrey C."/>
            <person name="LaButti K."/>
            <person name="Lindquist E.A."/>
            <person name="Lipzen A."/>
            <person name="Lundell T."/>
            <person name="Morin E."/>
            <person name="Murat C."/>
            <person name="Riley R."/>
            <person name="Ohm R."/>
            <person name="Sun H."/>
            <person name="Tunlid A."/>
            <person name="Henrissat B."/>
            <person name="Grigoriev I.V."/>
            <person name="Hibbett D.S."/>
            <person name="Martin F."/>
        </authorList>
    </citation>
    <scope>NUCLEOTIDE SEQUENCE [LARGE SCALE GENOMIC DNA]</scope>
    <source>
        <strain evidence="14 16">MUT 4182</strain>
    </source>
</reference>
<evidence type="ECO:0000313" key="14">
    <source>
        <dbReference type="EMBL" id="KIO17258.1"/>
    </source>
</evidence>
<keyword evidence="16" id="KW-1185">Reference proteome</keyword>
<keyword evidence="10" id="KW-0449">Lipoprotein</keyword>
<evidence type="ECO:0000256" key="11">
    <source>
        <dbReference type="ARBA" id="ARBA00023316"/>
    </source>
</evidence>
<dbReference type="GO" id="GO:0046872">
    <property type="term" value="F:metal ion binding"/>
    <property type="evidence" value="ECO:0007669"/>
    <property type="project" value="UniProtKB-KW"/>
</dbReference>
<evidence type="ECO:0000256" key="9">
    <source>
        <dbReference type="ARBA" id="ARBA00023277"/>
    </source>
</evidence>
<evidence type="ECO:0000256" key="7">
    <source>
        <dbReference type="ARBA" id="ARBA00022801"/>
    </source>
</evidence>
<keyword evidence="6 12" id="KW-0732">Signal</keyword>
<comment type="subcellular location">
    <subcellularLocation>
        <location evidence="2">Cell membrane</location>
        <topology evidence="2">Lipid-anchor</topology>
        <topology evidence="2">GPI-anchor</topology>
    </subcellularLocation>
</comment>
<dbReference type="GO" id="GO:0071555">
    <property type="term" value="P:cell wall organization"/>
    <property type="evidence" value="ECO:0007669"/>
    <property type="project" value="UniProtKB-KW"/>
</dbReference>
<dbReference type="GO" id="GO:0016810">
    <property type="term" value="F:hydrolase activity, acting on carbon-nitrogen (but not peptide) bonds"/>
    <property type="evidence" value="ECO:0007669"/>
    <property type="project" value="InterPro"/>
</dbReference>
<evidence type="ECO:0000256" key="4">
    <source>
        <dbReference type="ARBA" id="ARBA00022622"/>
    </source>
</evidence>
<dbReference type="Pfam" id="PF01522">
    <property type="entry name" value="Polysacc_deac_1"/>
    <property type="match status" value="1"/>
</dbReference>
<name>A0A0C3LA14_9AGAM</name>
<keyword evidence="11" id="KW-0961">Cell wall biogenesis/degradation</keyword>